<dbReference type="EMBL" id="MTHB01000047">
    <property type="protein sequence ID" value="OXC78996.1"/>
    <property type="molecule type" value="Genomic_DNA"/>
</dbReference>
<dbReference type="InterPro" id="IPR038590">
    <property type="entry name" value="YaeQ_sf"/>
</dbReference>
<protein>
    <submittedName>
        <fullName evidence="1">YaeQ protein</fullName>
    </submittedName>
</protein>
<dbReference type="PANTHER" id="PTHR38784:SF1">
    <property type="entry name" value="SUCROSE PHOSPHORYLASE"/>
    <property type="match status" value="1"/>
</dbReference>
<evidence type="ECO:0000313" key="2">
    <source>
        <dbReference type="Proteomes" id="UP000214720"/>
    </source>
</evidence>
<proteinExistence type="predicted"/>
<dbReference type="eggNOG" id="COG4681">
    <property type="taxonomic scope" value="Bacteria"/>
</dbReference>
<dbReference type="CDD" id="cd22368">
    <property type="entry name" value="YaeQ-like"/>
    <property type="match status" value="1"/>
</dbReference>
<dbReference type="Pfam" id="PF07152">
    <property type="entry name" value="YaeQ"/>
    <property type="match status" value="1"/>
</dbReference>
<reference evidence="2" key="1">
    <citation type="submission" date="2017-01" db="EMBL/GenBank/DDBJ databases">
        <title>Genome Analysis of Deinococcus marmoris KOPRI26562.</title>
        <authorList>
            <person name="Kim J.H."/>
            <person name="Oh H.-M."/>
        </authorList>
    </citation>
    <scope>NUCLEOTIDE SEQUENCE [LARGE SCALE GENOMIC DNA]</scope>
    <source>
        <strain evidence="2">PAMC 26633</strain>
    </source>
</reference>
<dbReference type="PANTHER" id="PTHR38784">
    <property type="entry name" value="SUCROSE PHOSPHORYLASE"/>
    <property type="match status" value="1"/>
</dbReference>
<dbReference type="InterPro" id="IPR009822">
    <property type="entry name" value="YaeQ"/>
</dbReference>
<evidence type="ECO:0000313" key="1">
    <source>
        <dbReference type="EMBL" id="OXC78996.1"/>
    </source>
</evidence>
<organism evidence="1 2">
    <name type="scientific">Caballeronia sordidicola</name>
    <name type="common">Burkholderia sordidicola</name>
    <dbReference type="NCBI Taxonomy" id="196367"/>
    <lineage>
        <taxon>Bacteria</taxon>
        <taxon>Pseudomonadati</taxon>
        <taxon>Pseudomonadota</taxon>
        <taxon>Betaproteobacteria</taxon>
        <taxon>Burkholderiales</taxon>
        <taxon>Burkholderiaceae</taxon>
        <taxon>Caballeronia</taxon>
    </lineage>
</organism>
<dbReference type="AlphaFoldDB" id="A0A226X6C3"/>
<comment type="caution">
    <text evidence="1">The sequence shown here is derived from an EMBL/GenBank/DDBJ whole genome shotgun (WGS) entry which is preliminary data.</text>
</comment>
<dbReference type="SMART" id="SM01322">
    <property type="entry name" value="YaeQ"/>
    <property type="match status" value="1"/>
</dbReference>
<accession>A0A226X6C3</accession>
<gene>
    <name evidence="1" type="ORF">BSU04_08830</name>
</gene>
<dbReference type="InterPro" id="IPR011335">
    <property type="entry name" value="Restrct_endonuc-II-like"/>
</dbReference>
<dbReference type="PIRSF" id="PIRSF011484">
    <property type="entry name" value="YaeQ"/>
    <property type="match status" value="1"/>
</dbReference>
<dbReference type="OrthoDB" id="5293309at2"/>
<dbReference type="Proteomes" id="UP000214720">
    <property type="component" value="Unassembled WGS sequence"/>
</dbReference>
<dbReference type="SUPFAM" id="SSF52980">
    <property type="entry name" value="Restriction endonuclease-like"/>
    <property type="match status" value="1"/>
</dbReference>
<name>A0A226X6C3_CABSO</name>
<dbReference type="RefSeq" id="WP_089160181.1">
    <property type="nucleotide sequence ID" value="NZ_MTHB01000047.1"/>
</dbReference>
<sequence length="183" mass="20444">MALKSTIYKAELQIADMDRHYYGDHALTIARHPSETDDRMMVRVAAFALFASERLEFTKGLSDTDEPDLWQKDLTGQIETWIEVGQPEERRIAKASGRADRVIVIAYGGRTSDIWWQGVKAKVERMQNVTVWSLTDGVATALGALAERTMRLQCTVQDGEASLGSATVDPVAIDWTVFKGKPR</sequence>
<dbReference type="Gene3D" id="3.10.640.10">
    <property type="entry name" value="Restriction endonuclease-like alpha-beta roll domain"/>
    <property type="match status" value="1"/>
</dbReference>